<dbReference type="EMBL" id="VUOB01000001">
    <property type="protein sequence ID" value="KAA2267149.1"/>
    <property type="molecule type" value="Genomic_DNA"/>
</dbReference>
<organism evidence="1 2">
    <name type="scientific">Solihabitans fulvus</name>
    <dbReference type="NCBI Taxonomy" id="1892852"/>
    <lineage>
        <taxon>Bacteria</taxon>
        <taxon>Bacillati</taxon>
        <taxon>Actinomycetota</taxon>
        <taxon>Actinomycetes</taxon>
        <taxon>Pseudonocardiales</taxon>
        <taxon>Pseudonocardiaceae</taxon>
        <taxon>Solihabitans</taxon>
    </lineage>
</organism>
<keyword evidence="2" id="KW-1185">Reference proteome</keyword>
<proteinExistence type="predicted"/>
<protein>
    <submittedName>
        <fullName evidence="1">Lasso peptide biosynthesis PqqD family chaperone</fullName>
    </submittedName>
</protein>
<name>A0A5B2XWD2_9PSEU</name>
<dbReference type="Gene3D" id="1.10.10.1150">
    <property type="entry name" value="Coenzyme PQQ synthesis protein D (PqqD)"/>
    <property type="match status" value="1"/>
</dbReference>
<sequence length="85" mass="9319">MPRLRADVTCSATEDGMVLLDGRAGRYWQLNATGALVVRAFLDGHDPEQIIDRLTQARPVTRERAAADVTTLLDQLTRAGLVTAR</sequence>
<dbReference type="NCBIfam" id="NF033530">
    <property type="entry name" value="lasso_PqqD_Strm"/>
    <property type="match status" value="1"/>
</dbReference>
<dbReference type="RefSeq" id="WP_149847459.1">
    <property type="nucleotide sequence ID" value="NZ_VUOB01000001.1"/>
</dbReference>
<dbReference type="InterPro" id="IPR008792">
    <property type="entry name" value="PQQD"/>
</dbReference>
<gene>
    <name evidence="1" type="ORF">F0L68_01055</name>
</gene>
<dbReference type="AlphaFoldDB" id="A0A5B2XWD2"/>
<evidence type="ECO:0000313" key="1">
    <source>
        <dbReference type="EMBL" id="KAA2267149.1"/>
    </source>
</evidence>
<dbReference type="InterPro" id="IPR041881">
    <property type="entry name" value="PqqD_sf"/>
</dbReference>
<accession>A0A5B2XWD2</accession>
<dbReference type="OrthoDB" id="5195143at2"/>
<dbReference type="Proteomes" id="UP000323454">
    <property type="component" value="Unassembled WGS sequence"/>
</dbReference>
<evidence type="ECO:0000313" key="2">
    <source>
        <dbReference type="Proteomes" id="UP000323454"/>
    </source>
</evidence>
<dbReference type="Pfam" id="PF05402">
    <property type="entry name" value="PqqD"/>
    <property type="match status" value="1"/>
</dbReference>
<comment type="caution">
    <text evidence="1">The sequence shown here is derived from an EMBL/GenBank/DDBJ whole genome shotgun (WGS) entry which is preliminary data.</text>
</comment>
<reference evidence="1 2" key="2">
    <citation type="submission" date="2019-09" db="EMBL/GenBank/DDBJ databases">
        <authorList>
            <person name="Jin C."/>
        </authorList>
    </citation>
    <scope>NUCLEOTIDE SEQUENCE [LARGE SCALE GENOMIC DNA]</scope>
    <source>
        <strain evidence="1 2">AN110305</strain>
    </source>
</reference>
<reference evidence="1 2" key="1">
    <citation type="submission" date="2019-09" db="EMBL/GenBank/DDBJ databases">
        <title>Goodfellowia gen. nov., a new genus of the Pseudonocardineae related to Actinoalloteichus, containing Goodfellowia coeruleoviolacea gen. nov., comb. nov. gen. nov., comb. nov.</title>
        <authorList>
            <person name="Labeda D."/>
        </authorList>
    </citation>
    <scope>NUCLEOTIDE SEQUENCE [LARGE SCALE GENOMIC DNA]</scope>
    <source>
        <strain evidence="1 2">AN110305</strain>
    </source>
</reference>